<gene>
    <name evidence="10" type="ORF">pYS10065</name>
</gene>
<keyword evidence="3" id="KW-0067">ATP-binding</keyword>
<proteinExistence type="predicted"/>
<dbReference type="PANTHER" id="PTHR32071">
    <property type="entry name" value="TRANSCRIPTIONAL REGULATORY PROTEIN"/>
    <property type="match status" value="1"/>
</dbReference>
<sequence length="565" mass="62414">MVEILEALPIGLVWLRGDAVVLQNAVARDAVGRHHGEPARTEGEGDGDGDGDGDGGRQDAMSWSRLLSALRADPASVPDTVSLSGRTYAVGVHAQGQYTLVMLMPLDGHETVFPAIDKLRQHCGDLEEIFHHSFDGIFVADGNGVTMMVNEGCERNYDLPAADMIGHHVSEFEKKGWIRPVVAQHVARTGQRITTTQHTHTGKTIMVTGMPLFDGAGKVRKVVINSRDTTELVQLQDALAQAKADLRRVDEEIEALRTQNLNVDGLVIRSEAMHRVASLAVRVAKVDATVLITGPSGAGKDVITRLIHRESPRAAGPLIKINCGAVPRDLLESELFGYEAGAFTGAQRQGKSGLIELANRGTLFLDEIGDMPLDLQVKLLQVLQDRVISRLGSTRTVPVDVRVVAATNRDLEAMVRERTFRDDLFYRLNVVPLRVPPLAERKDDIAPMVFQFLREFNQRYGVNRIVSEEAMTLLLAYDWPGNVRELRNVVERLVVTSQSDLVEPAFLDGVLPAEILDASTFRQRVDRFERRLIEDAMRKYGNTREVARALGISQSSVVRKLRRGD</sequence>
<dbReference type="InterPro" id="IPR027417">
    <property type="entry name" value="P-loop_NTPase"/>
</dbReference>
<evidence type="ECO:0000256" key="4">
    <source>
        <dbReference type="ARBA" id="ARBA00023015"/>
    </source>
</evidence>
<feature type="compositionally biased region" description="Basic and acidic residues" evidence="8">
    <location>
        <begin position="33"/>
        <end position="43"/>
    </location>
</feature>
<feature type="coiled-coil region" evidence="7">
    <location>
        <begin position="232"/>
        <end position="259"/>
    </location>
</feature>
<dbReference type="CDD" id="cd00009">
    <property type="entry name" value="AAA"/>
    <property type="match status" value="1"/>
</dbReference>
<dbReference type="InterPro" id="IPR058031">
    <property type="entry name" value="AAA_lid_NorR"/>
</dbReference>
<geneLocation type="plasmid" evidence="10">
    <name>pYS1</name>
</geneLocation>
<organism evidence="10">
    <name type="scientific">Burkholderia cepacia</name>
    <name type="common">Pseudomonas cepacia</name>
    <dbReference type="NCBI Taxonomy" id="292"/>
    <lineage>
        <taxon>Bacteria</taxon>
        <taxon>Pseudomonadati</taxon>
        <taxon>Pseudomonadota</taxon>
        <taxon>Betaproteobacteria</taxon>
        <taxon>Burkholderiales</taxon>
        <taxon>Burkholderiaceae</taxon>
        <taxon>Burkholderia</taxon>
        <taxon>Burkholderia cepacia complex</taxon>
    </lineage>
</organism>
<accession>J9RZW1</accession>
<dbReference type="Gene3D" id="1.10.8.60">
    <property type="match status" value="1"/>
</dbReference>
<dbReference type="NCBIfam" id="TIGR00229">
    <property type="entry name" value="sensory_box"/>
    <property type="match status" value="1"/>
</dbReference>
<dbReference type="CDD" id="cd00130">
    <property type="entry name" value="PAS"/>
    <property type="match status" value="1"/>
</dbReference>
<dbReference type="InterPro" id="IPR035965">
    <property type="entry name" value="PAS-like_dom_sf"/>
</dbReference>
<keyword evidence="5" id="KW-0804">Transcription</keyword>
<dbReference type="InterPro" id="IPR002078">
    <property type="entry name" value="Sigma_54_int"/>
</dbReference>
<dbReference type="InterPro" id="IPR030828">
    <property type="entry name" value="HTH_TyrR"/>
</dbReference>
<evidence type="ECO:0000256" key="7">
    <source>
        <dbReference type="SAM" id="Coils"/>
    </source>
</evidence>
<dbReference type="Pfam" id="PF00158">
    <property type="entry name" value="Sigma54_activat"/>
    <property type="match status" value="1"/>
</dbReference>
<feature type="compositionally biased region" description="Acidic residues" evidence="8">
    <location>
        <begin position="44"/>
        <end position="53"/>
    </location>
</feature>
<evidence type="ECO:0000313" key="10">
    <source>
        <dbReference type="EMBL" id="AFR44257.1"/>
    </source>
</evidence>
<dbReference type="GO" id="GO:0006355">
    <property type="term" value="P:regulation of DNA-templated transcription"/>
    <property type="evidence" value="ECO:0007669"/>
    <property type="project" value="InterPro"/>
</dbReference>
<dbReference type="SUPFAM" id="SSF52540">
    <property type="entry name" value="P-loop containing nucleoside triphosphate hydrolases"/>
    <property type="match status" value="1"/>
</dbReference>
<dbReference type="PANTHER" id="PTHR32071:SF57">
    <property type="entry name" value="C4-DICARBOXYLATE TRANSPORT TRANSCRIPTIONAL REGULATORY PROTEIN DCTD"/>
    <property type="match status" value="1"/>
</dbReference>
<keyword evidence="1" id="KW-0547">Nucleotide-binding</keyword>
<reference evidence="10" key="1">
    <citation type="journal article" date="2013" name="Mol. Biol. Evol.">
        <title>Inferring the Evolutionary History of IncP-1 Plasmids Despite Incongruence among Backbone Gene Trees.</title>
        <authorList>
            <person name="Sen D."/>
            <person name="Brown C.J."/>
            <person name="Top E.M."/>
            <person name="Sullivan J."/>
        </authorList>
    </citation>
    <scope>NUCLEOTIDE SEQUENCE</scope>
    <source>
        <plasmid evidence="10">pYS1</plasmid>
    </source>
</reference>
<evidence type="ECO:0000256" key="5">
    <source>
        <dbReference type="ARBA" id="ARBA00023163"/>
    </source>
</evidence>
<dbReference type="RefSeq" id="WP_015063410.1">
    <property type="nucleotide sequence ID" value="NC_019369.1"/>
</dbReference>
<evidence type="ECO:0000256" key="3">
    <source>
        <dbReference type="ARBA" id="ARBA00022840"/>
    </source>
</evidence>
<dbReference type="Gene3D" id="3.40.50.300">
    <property type="entry name" value="P-loop containing nucleotide triphosphate hydrolases"/>
    <property type="match status" value="1"/>
</dbReference>
<evidence type="ECO:0000256" key="2">
    <source>
        <dbReference type="ARBA" id="ARBA00022797"/>
    </source>
</evidence>
<dbReference type="GO" id="GO:0005524">
    <property type="term" value="F:ATP binding"/>
    <property type="evidence" value="ECO:0007669"/>
    <property type="project" value="UniProtKB-KW"/>
</dbReference>
<name>J9RZW1_BURCE</name>
<dbReference type="InterPro" id="IPR013656">
    <property type="entry name" value="PAS_4"/>
</dbReference>
<protein>
    <recommendedName>
        <fullName evidence="6">HTH-type transcriptional regulatory protein TyrR</fullName>
    </recommendedName>
</protein>
<dbReference type="AlphaFoldDB" id="J9RZW1"/>
<keyword evidence="4" id="KW-0805">Transcription regulation</keyword>
<dbReference type="Pfam" id="PF18024">
    <property type="entry name" value="HTH_50"/>
    <property type="match status" value="1"/>
</dbReference>
<dbReference type="InterPro" id="IPR000014">
    <property type="entry name" value="PAS"/>
</dbReference>
<dbReference type="SUPFAM" id="SSF46689">
    <property type="entry name" value="Homeodomain-like"/>
    <property type="match status" value="1"/>
</dbReference>
<dbReference type="InterPro" id="IPR025944">
    <property type="entry name" value="Sigma_54_int_dom_CS"/>
</dbReference>
<dbReference type="Pfam" id="PF08448">
    <property type="entry name" value="PAS_4"/>
    <property type="match status" value="1"/>
</dbReference>
<dbReference type="Gene3D" id="1.10.10.60">
    <property type="entry name" value="Homeodomain-like"/>
    <property type="match status" value="1"/>
</dbReference>
<dbReference type="InterPro" id="IPR003593">
    <property type="entry name" value="AAA+_ATPase"/>
</dbReference>
<evidence type="ECO:0000256" key="8">
    <source>
        <dbReference type="SAM" id="MobiDB-lite"/>
    </source>
</evidence>
<dbReference type="SUPFAM" id="SSF55785">
    <property type="entry name" value="PYP-like sensor domain (PAS domain)"/>
    <property type="match status" value="1"/>
</dbReference>
<dbReference type="EMBL" id="JX469832">
    <property type="protein sequence ID" value="AFR44257.1"/>
    <property type="molecule type" value="Genomic_DNA"/>
</dbReference>
<feature type="region of interest" description="Disordered" evidence="8">
    <location>
        <begin position="33"/>
        <end position="58"/>
    </location>
</feature>
<dbReference type="SMART" id="SM00091">
    <property type="entry name" value="PAS"/>
    <property type="match status" value="1"/>
</dbReference>
<dbReference type="Pfam" id="PF25601">
    <property type="entry name" value="AAA_lid_14"/>
    <property type="match status" value="1"/>
</dbReference>
<feature type="domain" description="Sigma-54 factor interaction" evidence="9">
    <location>
        <begin position="266"/>
        <end position="495"/>
    </location>
</feature>
<dbReference type="PROSITE" id="PS50045">
    <property type="entry name" value="SIGMA54_INTERACT_4"/>
    <property type="match status" value="1"/>
</dbReference>
<dbReference type="SMART" id="SM00382">
    <property type="entry name" value="AAA"/>
    <property type="match status" value="1"/>
</dbReference>
<evidence type="ECO:0000256" key="6">
    <source>
        <dbReference type="ARBA" id="ARBA00029500"/>
    </source>
</evidence>
<dbReference type="PROSITE" id="PS00688">
    <property type="entry name" value="SIGMA54_INTERACT_3"/>
    <property type="match status" value="1"/>
</dbReference>
<keyword evidence="2" id="KW-0058">Aromatic hydrocarbons catabolism</keyword>
<dbReference type="InterPro" id="IPR009057">
    <property type="entry name" value="Homeodomain-like_sf"/>
</dbReference>
<evidence type="ECO:0000259" key="9">
    <source>
        <dbReference type="PROSITE" id="PS50045"/>
    </source>
</evidence>
<dbReference type="FunFam" id="3.40.50.300:FF:000006">
    <property type="entry name" value="DNA-binding transcriptional regulator NtrC"/>
    <property type="match status" value="1"/>
</dbReference>
<dbReference type="Gene3D" id="3.30.450.20">
    <property type="entry name" value="PAS domain"/>
    <property type="match status" value="1"/>
</dbReference>
<evidence type="ECO:0000256" key="1">
    <source>
        <dbReference type="ARBA" id="ARBA00022741"/>
    </source>
</evidence>
<keyword evidence="7" id="KW-0175">Coiled coil</keyword>
<keyword evidence="10" id="KW-0614">Plasmid</keyword>
<dbReference type="GO" id="GO:0003677">
    <property type="term" value="F:DNA binding"/>
    <property type="evidence" value="ECO:0007669"/>
    <property type="project" value="UniProtKB-KW"/>
</dbReference>